<protein>
    <submittedName>
        <fullName evidence="2">Uncharacterized protein</fullName>
    </submittedName>
</protein>
<dbReference type="AlphaFoldDB" id="A0A0V0RVD9"/>
<evidence type="ECO:0000256" key="1">
    <source>
        <dbReference type="SAM" id="SignalP"/>
    </source>
</evidence>
<dbReference type="EMBL" id="JYDL01000073">
    <property type="protein sequence ID" value="KRX18395.1"/>
    <property type="molecule type" value="Genomic_DNA"/>
</dbReference>
<keyword evidence="1" id="KW-0732">Signal</keyword>
<evidence type="ECO:0000313" key="2">
    <source>
        <dbReference type="EMBL" id="KRX18395.1"/>
    </source>
</evidence>
<keyword evidence="3" id="KW-1185">Reference proteome</keyword>
<organism evidence="2 3">
    <name type="scientific">Trichinella nelsoni</name>
    <dbReference type="NCBI Taxonomy" id="6336"/>
    <lineage>
        <taxon>Eukaryota</taxon>
        <taxon>Metazoa</taxon>
        <taxon>Ecdysozoa</taxon>
        <taxon>Nematoda</taxon>
        <taxon>Enoplea</taxon>
        <taxon>Dorylaimia</taxon>
        <taxon>Trichinellida</taxon>
        <taxon>Trichinellidae</taxon>
        <taxon>Trichinella</taxon>
    </lineage>
</organism>
<gene>
    <name evidence="2" type="ORF">T07_14846</name>
</gene>
<comment type="caution">
    <text evidence="2">The sequence shown here is derived from an EMBL/GenBank/DDBJ whole genome shotgun (WGS) entry which is preliminary data.</text>
</comment>
<reference evidence="2 3" key="1">
    <citation type="submission" date="2015-01" db="EMBL/GenBank/DDBJ databases">
        <title>Evolution of Trichinella species and genotypes.</title>
        <authorList>
            <person name="Korhonen P.K."/>
            <person name="Edoardo P."/>
            <person name="Giuseppe L.R."/>
            <person name="Gasser R.B."/>
        </authorList>
    </citation>
    <scope>NUCLEOTIDE SEQUENCE [LARGE SCALE GENOMIC DNA]</scope>
    <source>
        <strain evidence="2">ISS37</strain>
    </source>
</reference>
<feature type="signal peptide" evidence="1">
    <location>
        <begin position="1"/>
        <end position="20"/>
    </location>
</feature>
<accession>A0A0V0RVD9</accession>
<sequence>MASNSFLFLSLSLHRQYCLFYSCTTVRRQTIFEHFVQLKVDLPKILLERSRSGEIGLEIFERNSCLNDGFSNPMVYDGLVLTNKSNHNIVILHQASSTTAQQQNRTDQWNVRSESLVLFISRPVTNNTNNNKNHVIQKKVVNLAHDNRKGKKRSIALLGNCPNCFFVLLEKKFKINNKLNNYIHLCMRFGEAVAQSVAKAKTAKSESVKKASRNSSAFR</sequence>
<name>A0A0V0RVD9_9BILA</name>
<feature type="chain" id="PRO_5006868101" evidence="1">
    <location>
        <begin position="21"/>
        <end position="219"/>
    </location>
</feature>
<evidence type="ECO:0000313" key="3">
    <source>
        <dbReference type="Proteomes" id="UP000054630"/>
    </source>
</evidence>
<dbReference type="Proteomes" id="UP000054630">
    <property type="component" value="Unassembled WGS sequence"/>
</dbReference>
<proteinExistence type="predicted"/>